<accession>A0A9E7HYW9</accession>
<dbReference type="EMBL" id="CP097510">
    <property type="protein sequence ID" value="URE38769.1"/>
    <property type="molecule type" value="Genomic_DNA"/>
</dbReference>
<protein>
    <submittedName>
        <fullName evidence="1">Polyadenylate-binding protein</fullName>
    </submittedName>
</protein>
<dbReference type="GO" id="GO:0003723">
    <property type="term" value="F:RNA binding"/>
    <property type="evidence" value="ECO:0007669"/>
    <property type="project" value="InterPro"/>
</dbReference>
<evidence type="ECO:0000313" key="1">
    <source>
        <dbReference type="EMBL" id="URE38769.1"/>
    </source>
</evidence>
<dbReference type="Gene3D" id="1.10.1900.10">
    <property type="entry name" value="c-terminal domain of poly(a) binding protein"/>
    <property type="match status" value="1"/>
</dbReference>
<name>A0A9E7HYW9_9LILI</name>
<dbReference type="InterPro" id="IPR036053">
    <property type="entry name" value="PABP-dom"/>
</dbReference>
<dbReference type="Proteomes" id="UP001055439">
    <property type="component" value="Chromosome 8"/>
</dbReference>
<gene>
    <name evidence="1" type="ORF">MUK42_15954</name>
</gene>
<organism evidence="1 2">
    <name type="scientific">Musa troglodytarum</name>
    <name type="common">fe'i banana</name>
    <dbReference type="NCBI Taxonomy" id="320322"/>
    <lineage>
        <taxon>Eukaryota</taxon>
        <taxon>Viridiplantae</taxon>
        <taxon>Streptophyta</taxon>
        <taxon>Embryophyta</taxon>
        <taxon>Tracheophyta</taxon>
        <taxon>Spermatophyta</taxon>
        <taxon>Magnoliopsida</taxon>
        <taxon>Liliopsida</taxon>
        <taxon>Zingiberales</taxon>
        <taxon>Musaceae</taxon>
        <taxon>Musa</taxon>
    </lineage>
</organism>
<dbReference type="SUPFAM" id="SSF63570">
    <property type="entry name" value="PABC (PABP) domain"/>
    <property type="match status" value="1"/>
</dbReference>
<evidence type="ECO:0000313" key="2">
    <source>
        <dbReference type="Proteomes" id="UP001055439"/>
    </source>
</evidence>
<proteinExistence type="predicted"/>
<dbReference type="AlphaFoldDB" id="A0A9E7HYW9"/>
<keyword evidence="2" id="KW-1185">Reference proteome</keyword>
<dbReference type="OrthoDB" id="19742at2759"/>
<sequence length="200" mass="21837">MPTTATLSTIMRNPDDMKGKMVRGKPLYVAPAQRKEDRRASLQARFSQVRPVAMGPGPSVGPRVPMYPPGAPGLGQQIFYGQPPPTLFPPQMVPKFRAHSYPPGGNVPDVQTPGAVGGMLNPNEMGGLPMQDVTMPQPIPIAALPSALANAPPEQQRLMLGDSLYHLLSNLNPLMQPKFQECCSRWTKPKSCICWNRQML</sequence>
<reference evidence="1" key="1">
    <citation type="submission" date="2022-05" db="EMBL/GenBank/DDBJ databases">
        <title>The Musa troglodytarum L. genome provides insights into the mechanism of non-climacteric behaviour and enrichment of carotenoids.</title>
        <authorList>
            <person name="Wang J."/>
        </authorList>
    </citation>
    <scope>NUCLEOTIDE SEQUENCE</scope>
    <source>
        <tissue evidence="1">Leaf</tissue>
    </source>
</reference>